<organism evidence="2 3">
    <name type="scientific">Protopolystoma xenopodis</name>
    <dbReference type="NCBI Taxonomy" id="117903"/>
    <lineage>
        <taxon>Eukaryota</taxon>
        <taxon>Metazoa</taxon>
        <taxon>Spiralia</taxon>
        <taxon>Lophotrochozoa</taxon>
        <taxon>Platyhelminthes</taxon>
        <taxon>Monogenea</taxon>
        <taxon>Polyopisthocotylea</taxon>
        <taxon>Polystomatidea</taxon>
        <taxon>Polystomatidae</taxon>
        <taxon>Protopolystoma</taxon>
    </lineage>
</organism>
<evidence type="ECO:0000256" key="1">
    <source>
        <dbReference type="SAM" id="MobiDB-lite"/>
    </source>
</evidence>
<dbReference type="EMBL" id="CAAALY010290278">
    <property type="protein sequence ID" value="VEL44136.1"/>
    <property type="molecule type" value="Genomic_DNA"/>
</dbReference>
<feature type="non-terminal residue" evidence="2">
    <location>
        <position position="1"/>
    </location>
</feature>
<keyword evidence="3" id="KW-1185">Reference proteome</keyword>
<dbReference type="AlphaFoldDB" id="A0A3S5BG72"/>
<feature type="compositionally biased region" description="Polar residues" evidence="1">
    <location>
        <begin position="20"/>
        <end position="30"/>
    </location>
</feature>
<sequence length="161" mass="18068">MSLNCETCRDPARTDAEQSVPRSRPQNKPTRGTLEMTRLPLDFAAKSGRHLVESRSHLLGSRPACGIQMREAHAWAGIKGRGVIGKVVRLRCRQCECGRISWSQREQLRVAKGKDFLKPAQPSNCAWESWTCVEDVEAFKKRMSKSAARLSMSTDKLVLLS</sequence>
<protein>
    <submittedName>
        <fullName evidence="2">Uncharacterized protein</fullName>
    </submittedName>
</protein>
<proteinExistence type="predicted"/>
<evidence type="ECO:0000313" key="2">
    <source>
        <dbReference type="EMBL" id="VEL44136.1"/>
    </source>
</evidence>
<comment type="caution">
    <text evidence="2">The sequence shown here is derived from an EMBL/GenBank/DDBJ whole genome shotgun (WGS) entry which is preliminary data.</text>
</comment>
<dbReference type="Proteomes" id="UP000784294">
    <property type="component" value="Unassembled WGS sequence"/>
</dbReference>
<accession>A0A3S5BG72</accession>
<gene>
    <name evidence="2" type="ORF">PXEA_LOCUS37576</name>
</gene>
<reference evidence="2" key="1">
    <citation type="submission" date="2018-11" db="EMBL/GenBank/DDBJ databases">
        <authorList>
            <consortium name="Pathogen Informatics"/>
        </authorList>
    </citation>
    <scope>NUCLEOTIDE SEQUENCE</scope>
</reference>
<feature type="region of interest" description="Disordered" evidence="1">
    <location>
        <begin position="1"/>
        <end position="34"/>
    </location>
</feature>
<name>A0A3S5BG72_9PLAT</name>
<evidence type="ECO:0000313" key="3">
    <source>
        <dbReference type="Proteomes" id="UP000784294"/>
    </source>
</evidence>
<feature type="compositionally biased region" description="Basic and acidic residues" evidence="1">
    <location>
        <begin position="7"/>
        <end position="16"/>
    </location>
</feature>